<geneLocation type="mitochondrion" evidence="17"/>
<evidence type="ECO:0000256" key="7">
    <source>
        <dbReference type="ARBA" id="ARBA00022692"/>
    </source>
</evidence>
<keyword evidence="12 17" id="KW-0496">Mitochondrion</keyword>
<protein>
    <recommendedName>
        <fullName evidence="4">NADH-ubiquinone oxidoreductase chain 6</fullName>
        <ecNumber evidence="3">7.1.1.2</ecNumber>
    </recommendedName>
    <alternativeName>
        <fullName evidence="14">NADH dehydrogenase subunit 6</fullName>
    </alternativeName>
</protein>
<evidence type="ECO:0000313" key="17">
    <source>
        <dbReference type="EMBL" id="AFU50291.1"/>
    </source>
</evidence>
<dbReference type="GO" id="GO:0031966">
    <property type="term" value="C:mitochondrial membrane"/>
    <property type="evidence" value="ECO:0007669"/>
    <property type="project" value="UniProtKB-SubCell"/>
</dbReference>
<dbReference type="GO" id="GO:0008137">
    <property type="term" value="F:NADH dehydrogenase (ubiquinone) activity"/>
    <property type="evidence" value="ECO:0007669"/>
    <property type="project" value="UniProtKB-EC"/>
</dbReference>
<keyword evidence="7 16" id="KW-0812">Transmembrane</keyword>
<comment type="catalytic activity">
    <reaction evidence="15">
        <text>a ubiquinone + NADH + 5 H(+)(in) = a ubiquinol + NAD(+) + 4 H(+)(out)</text>
        <dbReference type="Rhea" id="RHEA:29091"/>
        <dbReference type="Rhea" id="RHEA-COMP:9565"/>
        <dbReference type="Rhea" id="RHEA-COMP:9566"/>
        <dbReference type="ChEBI" id="CHEBI:15378"/>
        <dbReference type="ChEBI" id="CHEBI:16389"/>
        <dbReference type="ChEBI" id="CHEBI:17976"/>
        <dbReference type="ChEBI" id="CHEBI:57540"/>
        <dbReference type="ChEBI" id="CHEBI:57945"/>
        <dbReference type="EC" id="7.1.1.2"/>
    </reaction>
</comment>
<gene>
    <name evidence="17" type="primary">ND6</name>
</gene>
<keyword evidence="10 16" id="KW-1133">Transmembrane helix</keyword>
<evidence type="ECO:0000256" key="8">
    <source>
        <dbReference type="ARBA" id="ARBA00022967"/>
    </source>
</evidence>
<feature type="transmembrane region" description="Helical" evidence="16">
    <location>
        <begin position="81"/>
        <end position="100"/>
    </location>
</feature>
<evidence type="ECO:0000256" key="4">
    <source>
        <dbReference type="ARBA" id="ARBA00021095"/>
    </source>
</evidence>
<dbReference type="EMBL" id="JX221000">
    <property type="protein sequence ID" value="AFU50291.1"/>
    <property type="molecule type" value="Genomic_DNA"/>
</dbReference>
<keyword evidence="5" id="KW-0813">Transport</keyword>
<organism evidence="17">
    <name type="scientific">Disteniazteca fimbriata</name>
    <dbReference type="NCBI Taxonomy" id="1216934"/>
    <lineage>
        <taxon>Eukaryota</taxon>
        <taxon>Metazoa</taxon>
        <taxon>Ecdysozoa</taxon>
        <taxon>Arthropoda</taxon>
        <taxon>Hexapoda</taxon>
        <taxon>Insecta</taxon>
        <taxon>Pterygota</taxon>
        <taxon>Neoptera</taxon>
        <taxon>Endopterygota</taxon>
        <taxon>Coleoptera</taxon>
        <taxon>Polyphaga</taxon>
        <taxon>Cucujiformia</taxon>
        <taxon>Chrysomeloidea</taxon>
        <taxon>Cerambycidae</taxon>
        <taxon>Disteniinae</taxon>
        <taxon>Disteniazteca</taxon>
    </lineage>
</organism>
<keyword evidence="8" id="KW-1278">Translocase</keyword>
<evidence type="ECO:0000256" key="13">
    <source>
        <dbReference type="ARBA" id="ARBA00023136"/>
    </source>
</evidence>
<keyword evidence="6" id="KW-0679">Respiratory chain</keyword>
<accession>U3L063</accession>
<feature type="transmembrane region" description="Helical" evidence="16">
    <location>
        <begin position="6"/>
        <end position="23"/>
    </location>
</feature>
<keyword evidence="13 16" id="KW-0472">Membrane</keyword>
<evidence type="ECO:0000256" key="12">
    <source>
        <dbReference type="ARBA" id="ARBA00023128"/>
    </source>
</evidence>
<keyword evidence="9" id="KW-0249">Electron transport</keyword>
<feature type="transmembrane region" description="Helical" evidence="16">
    <location>
        <begin position="51"/>
        <end position="69"/>
    </location>
</feature>
<evidence type="ECO:0000256" key="9">
    <source>
        <dbReference type="ARBA" id="ARBA00022982"/>
    </source>
</evidence>
<reference evidence="17" key="1">
    <citation type="submission" date="2012-06" db="EMBL/GenBank/DDBJ databases">
        <title>Mitogenomics of the Coleoptera under dense taxon sampling.</title>
        <authorList>
            <person name="Timmermans M.J.T.N."/>
            <person name="Lim J."/>
            <person name="Dodsworth S."/>
            <person name="Haran J."/>
            <person name="Ahrens D."/>
            <person name="Bocak L."/>
            <person name="London A."/>
            <person name="Culverwell L."/>
            <person name="Vogler A.P."/>
        </authorList>
    </citation>
    <scope>NUCLEOTIDE SEQUENCE</scope>
</reference>
<comment type="similarity">
    <text evidence="2">Belongs to the complex I subunit 6 family.</text>
</comment>
<evidence type="ECO:0000256" key="1">
    <source>
        <dbReference type="ARBA" id="ARBA00004225"/>
    </source>
</evidence>
<evidence type="ECO:0000256" key="10">
    <source>
        <dbReference type="ARBA" id="ARBA00022989"/>
    </source>
</evidence>
<dbReference type="PANTHER" id="PTHR11435">
    <property type="entry name" value="NADH UBIQUINONE OXIDOREDUCTASE SUBUNIT ND6"/>
    <property type="match status" value="1"/>
</dbReference>
<dbReference type="InterPro" id="IPR050269">
    <property type="entry name" value="ComplexI_Subunit6"/>
</dbReference>
<feature type="transmembrane region" description="Helical" evidence="16">
    <location>
        <begin position="137"/>
        <end position="157"/>
    </location>
</feature>
<evidence type="ECO:0000256" key="6">
    <source>
        <dbReference type="ARBA" id="ARBA00022660"/>
    </source>
</evidence>
<dbReference type="PANTHER" id="PTHR11435:SF1">
    <property type="entry name" value="NADH-UBIQUINONE OXIDOREDUCTASE CHAIN 6"/>
    <property type="match status" value="1"/>
</dbReference>
<comment type="subcellular location">
    <subcellularLocation>
        <location evidence="1">Mitochondrion membrane</location>
        <topology evidence="1">Multi-pass membrane protein</topology>
    </subcellularLocation>
</comment>
<feature type="transmembrane region" description="Helical" evidence="16">
    <location>
        <begin position="28"/>
        <end position="45"/>
    </location>
</feature>
<proteinExistence type="inferred from homology"/>
<dbReference type="EC" id="7.1.1.2" evidence="3"/>
<evidence type="ECO:0000256" key="11">
    <source>
        <dbReference type="ARBA" id="ARBA00023027"/>
    </source>
</evidence>
<sequence>MFSYILFYSIIFSSIFMFMNHPLSFGMILLMQTIMVAIITGYLYLNFWFSYIIFLIMIGGMLVLFMYMTSIASNEKFKMSYSLYFYIIFTISMFTMISMVNETVLNLNFKVEEMTQSIFMMKNNFTLIKYFNFPHNLIYILMIIYLFITLIMVVKITNIKYGPLRQKF</sequence>
<evidence type="ECO:0000256" key="2">
    <source>
        <dbReference type="ARBA" id="ARBA00005698"/>
    </source>
</evidence>
<name>U3L063_9CUCU</name>
<keyword evidence="11" id="KW-0520">NAD</keyword>
<evidence type="ECO:0000256" key="16">
    <source>
        <dbReference type="SAM" id="Phobius"/>
    </source>
</evidence>
<evidence type="ECO:0000256" key="5">
    <source>
        <dbReference type="ARBA" id="ARBA00022448"/>
    </source>
</evidence>
<evidence type="ECO:0000256" key="14">
    <source>
        <dbReference type="ARBA" id="ARBA00031019"/>
    </source>
</evidence>
<dbReference type="AlphaFoldDB" id="U3L063"/>
<evidence type="ECO:0000256" key="15">
    <source>
        <dbReference type="ARBA" id="ARBA00049551"/>
    </source>
</evidence>
<evidence type="ECO:0000256" key="3">
    <source>
        <dbReference type="ARBA" id="ARBA00012944"/>
    </source>
</evidence>